<reference evidence="2 3" key="1">
    <citation type="journal article" date="2018" name="Biotechnol. Biofuels">
        <title>Integrative visual omics of the white-rot fungus Polyporus brumalis exposes the biotechnological potential of its oxidative enzymes for delignifying raw plant biomass.</title>
        <authorList>
            <person name="Miyauchi S."/>
            <person name="Rancon A."/>
            <person name="Drula E."/>
            <person name="Hage H."/>
            <person name="Chaduli D."/>
            <person name="Favel A."/>
            <person name="Grisel S."/>
            <person name="Henrissat B."/>
            <person name="Herpoel-Gimbert I."/>
            <person name="Ruiz-Duenas F.J."/>
            <person name="Chevret D."/>
            <person name="Hainaut M."/>
            <person name="Lin J."/>
            <person name="Wang M."/>
            <person name="Pangilinan J."/>
            <person name="Lipzen A."/>
            <person name="Lesage-Meessen L."/>
            <person name="Navarro D."/>
            <person name="Riley R."/>
            <person name="Grigoriev I.V."/>
            <person name="Zhou S."/>
            <person name="Raouche S."/>
            <person name="Rosso M.N."/>
        </authorList>
    </citation>
    <scope>NUCLEOTIDE SEQUENCE [LARGE SCALE GENOMIC DNA]</scope>
    <source>
        <strain evidence="2 3">BRFM 1820</strain>
    </source>
</reference>
<feature type="compositionally biased region" description="Polar residues" evidence="1">
    <location>
        <begin position="132"/>
        <end position="143"/>
    </location>
</feature>
<protein>
    <submittedName>
        <fullName evidence="2">Uncharacterized protein</fullName>
    </submittedName>
</protein>
<dbReference type="Proteomes" id="UP000256964">
    <property type="component" value="Unassembled WGS sequence"/>
</dbReference>
<dbReference type="AlphaFoldDB" id="A0A371CLR6"/>
<accession>A0A371CLR6</accession>
<feature type="compositionally biased region" description="Basic residues" evidence="1">
    <location>
        <begin position="176"/>
        <end position="197"/>
    </location>
</feature>
<proteinExistence type="predicted"/>
<organism evidence="2 3">
    <name type="scientific">Lentinus brumalis</name>
    <dbReference type="NCBI Taxonomy" id="2498619"/>
    <lineage>
        <taxon>Eukaryota</taxon>
        <taxon>Fungi</taxon>
        <taxon>Dikarya</taxon>
        <taxon>Basidiomycota</taxon>
        <taxon>Agaricomycotina</taxon>
        <taxon>Agaricomycetes</taxon>
        <taxon>Polyporales</taxon>
        <taxon>Polyporaceae</taxon>
        <taxon>Lentinus</taxon>
    </lineage>
</organism>
<gene>
    <name evidence="2" type="ORF">OH76DRAFT_1412314</name>
</gene>
<feature type="compositionally biased region" description="Polar residues" evidence="1">
    <location>
        <begin position="64"/>
        <end position="74"/>
    </location>
</feature>
<evidence type="ECO:0000313" key="2">
    <source>
        <dbReference type="EMBL" id="RDX41226.1"/>
    </source>
</evidence>
<name>A0A371CLR6_9APHY</name>
<feature type="compositionally biased region" description="Low complexity" evidence="1">
    <location>
        <begin position="44"/>
        <end position="59"/>
    </location>
</feature>
<feature type="region of interest" description="Disordered" evidence="1">
    <location>
        <begin position="44"/>
        <end position="197"/>
    </location>
</feature>
<feature type="region of interest" description="Disordered" evidence="1">
    <location>
        <begin position="1"/>
        <end position="25"/>
    </location>
</feature>
<keyword evidence="3" id="KW-1185">Reference proteome</keyword>
<feature type="compositionally biased region" description="Acidic residues" evidence="1">
    <location>
        <begin position="108"/>
        <end position="120"/>
    </location>
</feature>
<evidence type="ECO:0000313" key="3">
    <source>
        <dbReference type="Proteomes" id="UP000256964"/>
    </source>
</evidence>
<dbReference type="EMBL" id="KZ857519">
    <property type="protein sequence ID" value="RDX41226.1"/>
    <property type="molecule type" value="Genomic_DNA"/>
</dbReference>
<evidence type="ECO:0000256" key="1">
    <source>
        <dbReference type="SAM" id="MobiDB-lite"/>
    </source>
</evidence>
<sequence>MQITSSSSLRAAPAATAPNSSGRIATEGGVEWVACDLPKDSHAAAKATIGASTGSATGGERPAASTSAPTNADVSASGGIIDAPLHRQAAPNRQHAGRQRATDRDIVDDGASDSDSTDDVDSVKDDPDWEDTSSTHNTVTTARHSPVHGADLAMSESEASTSSDSGDEDYRPYAAHYKRRKEWGRSKGKGVKRSRRG</sequence>
<feature type="compositionally biased region" description="Low complexity" evidence="1">
    <location>
        <begin position="155"/>
        <end position="164"/>
    </location>
</feature>